<name>A0ABW0HGF4_9HYPH</name>
<evidence type="ECO:0000313" key="1">
    <source>
        <dbReference type="EMBL" id="MFC5395054.1"/>
    </source>
</evidence>
<organism evidence="1 2">
    <name type="scientific">Bosea vestrisii</name>
    <dbReference type="NCBI Taxonomy" id="151416"/>
    <lineage>
        <taxon>Bacteria</taxon>
        <taxon>Pseudomonadati</taxon>
        <taxon>Pseudomonadota</taxon>
        <taxon>Alphaproteobacteria</taxon>
        <taxon>Hyphomicrobiales</taxon>
        <taxon>Boseaceae</taxon>
        <taxon>Bosea</taxon>
    </lineage>
</organism>
<gene>
    <name evidence="1" type="ORF">ACFPPC_20660</name>
</gene>
<comment type="caution">
    <text evidence="1">The sequence shown here is derived from an EMBL/GenBank/DDBJ whole genome shotgun (WGS) entry which is preliminary data.</text>
</comment>
<dbReference type="RefSeq" id="WP_377010755.1">
    <property type="nucleotide sequence ID" value="NZ_JBHSLV010000034.1"/>
</dbReference>
<keyword evidence="2" id="KW-1185">Reference proteome</keyword>
<proteinExistence type="predicted"/>
<dbReference type="Proteomes" id="UP001596104">
    <property type="component" value="Unassembled WGS sequence"/>
</dbReference>
<reference evidence="2" key="1">
    <citation type="journal article" date="2019" name="Int. J. Syst. Evol. Microbiol.">
        <title>The Global Catalogue of Microorganisms (GCM) 10K type strain sequencing project: providing services to taxonomists for standard genome sequencing and annotation.</title>
        <authorList>
            <consortium name="The Broad Institute Genomics Platform"/>
            <consortium name="The Broad Institute Genome Sequencing Center for Infectious Disease"/>
            <person name="Wu L."/>
            <person name="Ma J."/>
        </authorList>
    </citation>
    <scope>NUCLEOTIDE SEQUENCE [LARGE SCALE GENOMIC DNA]</scope>
    <source>
        <strain evidence="2">CGMCC 1.16326</strain>
    </source>
</reference>
<protein>
    <submittedName>
        <fullName evidence="1">Uncharacterized protein</fullName>
    </submittedName>
</protein>
<evidence type="ECO:0000313" key="2">
    <source>
        <dbReference type="Proteomes" id="UP001596104"/>
    </source>
</evidence>
<sequence>MARAFARVQRSRSAVALLQEVDESTMLMHMTGAPPKSGSFYGAASKAIM</sequence>
<dbReference type="EMBL" id="JBHSLV010000034">
    <property type="protein sequence ID" value="MFC5395054.1"/>
    <property type="molecule type" value="Genomic_DNA"/>
</dbReference>
<accession>A0ABW0HGF4</accession>